<sequence length="304" mass="34625">MATYFSQILFFLTLFTGFVYAMERLVWSKKRAEALAAGEANSQSGLPDEAKAKLQEIPGWIDTAVSVFPVLAFVLILRSFLYEPFQIPSGSMMPTLLKGDFILVEKYAYGLREPLLRKQIVETGAPQRGDVIVFKYPESPNVDYIKRVVGVPGDSIIYRDKQLYVKPACDGTECPGYQPVEMTNKAKSQYLQGPFPLIQASQQHGETNHQILVNPAIPDRLNEYYSQPGTQLDEWKVPADSYFVLGDNRDNSRDSRFWGFVPEEYLVGKAVFIWMSFEFERSEDSWLPSWIPTGIRFERLGSIE</sequence>
<dbReference type="OrthoDB" id="9815782at2"/>
<keyword evidence="8 13" id="KW-0812">Transmembrane</keyword>
<evidence type="ECO:0000256" key="14">
    <source>
        <dbReference type="RuleBase" id="RU362042"/>
    </source>
</evidence>
<feature type="active site" evidence="12">
    <location>
        <position position="91"/>
    </location>
</feature>
<dbReference type="Gene3D" id="2.10.109.10">
    <property type="entry name" value="Umud Fragment, subunit A"/>
    <property type="match status" value="1"/>
</dbReference>
<dbReference type="NCBIfam" id="TIGR02227">
    <property type="entry name" value="sigpep_I_bact"/>
    <property type="match status" value="1"/>
</dbReference>
<keyword evidence="9 13" id="KW-0378">Hydrolase</keyword>
<dbReference type="CDD" id="cd06530">
    <property type="entry name" value="S26_SPase_I"/>
    <property type="match status" value="1"/>
</dbReference>
<feature type="transmembrane region" description="Helical" evidence="13">
    <location>
        <begin position="57"/>
        <end position="77"/>
    </location>
</feature>
<dbReference type="InterPro" id="IPR019758">
    <property type="entry name" value="Pept_S26A_signal_pept_1_CS"/>
</dbReference>
<evidence type="ECO:0000256" key="2">
    <source>
        <dbReference type="ARBA" id="ARBA00004651"/>
    </source>
</evidence>
<evidence type="ECO:0000256" key="7">
    <source>
        <dbReference type="ARBA" id="ARBA00022670"/>
    </source>
</evidence>
<accession>A0A8J2U4C1</accession>
<evidence type="ECO:0000256" key="8">
    <source>
        <dbReference type="ARBA" id="ARBA00022692"/>
    </source>
</evidence>
<dbReference type="PROSITE" id="PS00760">
    <property type="entry name" value="SPASE_I_2"/>
    <property type="match status" value="1"/>
</dbReference>
<evidence type="ECO:0000313" key="17">
    <source>
        <dbReference type="Proteomes" id="UP000619743"/>
    </source>
</evidence>
<evidence type="ECO:0000256" key="9">
    <source>
        <dbReference type="ARBA" id="ARBA00022801"/>
    </source>
</evidence>
<evidence type="ECO:0000256" key="5">
    <source>
        <dbReference type="ARBA" id="ARBA00019232"/>
    </source>
</evidence>
<keyword evidence="11 13" id="KW-0472">Membrane</keyword>
<evidence type="ECO:0000256" key="1">
    <source>
        <dbReference type="ARBA" id="ARBA00000677"/>
    </source>
</evidence>
<dbReference type="InterPro" id="IPR019766">
    <property type="entry name" value="Sign_pep_all-beta_subdom"/>
</dbReference>
<comment type="subcellular location">
    <subcellularLocation>
        <location evidence="2">Cell membrane</location>
        <topology evidence="2">Multi-pass membrane protein</topology>
    </subcellularLocation>
    <subcellularLocation>
        <location evidence="14">Membrane</location>
        <topology evidence="14">Multi-pass membrane protein</topology>
    </subcellularLocation>
</comment>
<keyword evidence="6" id="KW-1003">Cell membrane</keyword>
<dbReference type="GO" id="GO:0009003">
    <property type="term" value="F:signal peptidase activity"/>
    <property type="evidence" value="ECO:0007669"/>
    <property type="project" value="UniProtKB-EC"/>
</dbReference>
<name>A0A8J2U4C1_9GAMM</name>
<dbReference type="PRINTS" id="PR00727">
    <property type="entry name" value="LEADERPTASE"/>
</dbReference>
<evidence type="ECO:0000256" key="10">
    <source>
        <dbReference type="ARBA" id="ARBA00022989"/>
    </source>
</evidence>
<comment type="caution">
    <text evidence="16">The sequence shown here is derived from an EMBL/GenBank/DDBJ whole genome shotgun (WGS) entry which is preliminary data.</text>
</comment>
<gene>
    <name evidence="16" type="primary">lepB</name>
    <name evidence="16" type="ORF">GCM10011369_15720</name>
</gene>
<comment type="caution">
    <text evidence="14">Lacks conserved residue(s) required for the propagation of feature annotation.</text>
</comment>
<dbReference type="EC" id="3.4.21.89" evidence="4 13"/>
<feature type="domain" description="Peptidase S26" evidence="15">
    <location>
        <begin position="61"/>
        <end position="275"/>
    </location>
</feature>
<dbReference type="SUPFAM" id="SSF51306">
    <property type="entry name" value="LexA/Signal peptidase"/>
    <property type="match status" value="1"/>
</dbReference>
<dbReference type="RefSeq" id="WP_087505435.1">
    <property type="nucleotide sequence ID" value="NZ_BMDX01000006.1"/>
</dbReference>
<evidence type="ECO:0000256" key="11">
    <source>
        <dbReference type="ARBA" id="ARBA00023136"/>
    </source>
</evidence>
<keyword evidence="17" id="KW-1185">Reference proteome</keyword>
<dbReference type="Proteomes" id="UP000619743">
    <property type="component" value="Unassembled WGS sequence"/>
</dbReference>
<dbReference type="EMBL" id="BMDX01000006">
    <property type="protein sequence ID" value="GGA74749.1"/>
    <property type="molecule type" value="Genomic_DNA"/>
</dbReference>
<evidence type="ECO:0000256" key="6">
    <source>
        <dbReference type="ARBA" id="ARBA00022475"/>
    </source>
</evidence>
<dbReference type="InterPro" id="IPR000223">
    <property type="entry name" value="Pept_S26A_signal_pept_1"/>
</dbReference>
<dbReference type="PANTHER" id="PTHR43390:SF1">
    <property type="entry name" value="CHLOROPLAST PROCESSING PEPTIDASE"/>
    <property type="match status" value="1"/>
</dbReference>
<dbReference type="PROSITE" id="PS00501">
    <property type="entry name" value="SPASE_I_1"/>
    <property type="match status" value="1"/>
</dbReference>
<evidence type="ECO:0000256" key="13">
    <source>
        <dbReference type="RuleBase" id="RU003993"/>
    </source>
</evidence>
<protein>
    <recommendedName>
        <fullName evidence="5 13">Signal peptidase I</fullName>
        <ecNumber evidence="4 13">3.4.21.89</ecNumber>
    </recommendedName>
</protein>
<proteinExistence type="inferred from homology"/>
<evidence type="ECO:0000256" key="12">
    <source>
        <dbReference type="PIRSR" id="PIRSR600223-1"/>
    </source>
</evidence>
<dbReference type="PANTHER" id="PTHR43390">
    <property type="entry name" value="SIGNAL PEPTIDASE I"/>
    <property type="match status" value="1"/>
</dbReference>
<comment type="similarity">
    <text evidence="3 14">Belongs to the peptidase S26 family.</text>
</comment>
<dbReference type="InterPro" id="IPR019757">
    <property type="entry name" value="Pept_S26A_signal_pept_1_Lys-AS"/>
</dbReference>
<keyword evidence="7 13" id="KW-0645">Protease</keyword>
<dbReference type="AlphaFoldDB" id="A0A8J2U4C1"/>
<dbReference type="GO" id="GO:0004252">
    <property type="term" value="F:serine-type endopeptidase activity"/>
    <property type="evidence" value="ECO:0007669"/>
    <property type="project" value="InterPro"/>
</dbReference>
<dbReference type="GO" id="GO:0006465">
    <property type="term" value="P:signal peptide processing"/>
    <property type="evidence" value="ECO:0007669"/>
    <property type="project" value="InterPro"/>
</dbReference>
<evidence type="ECO:0000256" key="4">
    <source>
        <dbReference type="ARBA" id="ARBA00013208"/>
    </source>
</evidence>
<dbReference type="Pfam" id="PF10502">
    <property type="entry name" value="Peptidase_S26"/>
    <property type="match status" value="1"/>
</dbReference>
<dbReference type="InterPro" id="IPR036286">
    <property type="entry name" value="LexA/Signal_pep-like_sf"/>
</dbReference>
<dbReference type="PROSITE" id="PS00761">
    <property type="entry name" value="SPASE_I_3"/>
    <property type="match status" value="1"/>
</dbReference>
<dbReference type="InterPro" id="IPR019533">
    <property type="entry name" value="Peptidase_S26"/>
</dbReference>
<dbReference type="GO" id="GO:0005886">
    <property type="term" value="C:plasma membrane"/>
    <property type="evidence" value="ECO:0007669"/>
    <property type="project" value="UniProtKB-SubCell"/>
</dbReference>
<dbReference type="Gene3D" id="2.170.230.10">
    <property type="match status" value="1"/>
</dbReference>
<keyword evidence="10 13" id="KW-1133">Transmembrane helix</keyword>
<evidence type="ECO:0000259" key="15">
    <source>
        <dbReference type="Pfam" id="PF10502"/>
    </source>
</evidence>
<evidence type="ECO:0000256" key="3">
    <source>
        <dbReference type="ARBA" id="ARBA00009370"/>
    </source>
</evidence>
<reference evidence="17" key="1">
    <citation type="journal article" date="2019" name="Int. J. Syst. Evol. Microbiol.">
        <title>The Global Catalogue of Microorganisms (GCM) 10K type strain sequencing project: providing services to taxonomists for standard genome sequencing and annotation.</title>
        <authorList>
            <consortium name="The Broad Institute Genomics Platform"/>
            <consortium name="The Broad Institute Genome Sequencing Center for Infectious Disease"/>
            <person name="Wu L."/>
            <person name="Ma J."/>
        </authorList>
    </citation>
    <scope>NUCLEOTIDE SEQUENCE [LARGE SCALE GENOMIC DNA]</scope>
    <source>
        <strain evidence="17">CGMCC 1.10130</strain>
    </source>
</reference>
<feature type="active site" evidence="12">
    <location>
        <position position="146"/>
    </location>
</feature>
<evidence type="ECO:0000313" key="16">
    <source>
        <dbReference type="EMBL" id="GGA74749.1"/>
    </source>
</evidence>
<dbReference type="InterPro" id="IPR019756">
    <property type="entry name" value="Pept_S26A_signal_pept_1_Ser-AS"/>
</dbReference>
<organism evidence="16 17">
    <name type="scientific">Neiella marina</name>
    <dbReference type="NCBI Taxonomy" id="508461"/>
    <lineage>
        <taxon>Bacteria</taxon>
        <taxon>Pseudomonadati</taxon>
        <taxon>Pseudomonadota</taxon>
        <taxon>Gammaproteobacteria</taxon>
        <taxon>Alteromonadales</taxon>
        <taxon>Echinimonadaceae</taxon>
        <taxon>Neiella</taxon>
    </lineage>
</organism>
<comment type="catalytic activity">
    <reaction evidence="1 13">
        <text>Cleavage of hydrophobic, N-terminal signal or leader sequences from secreted and periplasmic proteins.</text>
        <dbReference type="EC" id="3.4.21.89"/>
    </reaction>
</comment>